<name>A0A413SZX5_9BACT</name>
<dbReference type="Pfam" id="PF11276">
    <property type="entry name" value="DUF3078"/>
    <property type="match status" value="1"/>
</dbReference>
<dbReference type="Proteomes" id="UP000283855">
    <property type="component" value="Unassembled WGS sequence"/>
</dbReference>
<organism evidence="2 3">
    <name type="scientific">Phocaeicola coprophilus</name>
    <dbReference type="NCBI Taxonomy" id="387090"/>
    <lineage>
        <taxon>Bacteria</taxon>
        <taxon>Pseudomonadati</taxon>
        <taxon>Bacteroidota</taxon>
        <taxon>Bacteroidia</taxon>
        <taxon>Bacteroidales</taxon>
        <taxon>Bacteroidaceae</taxon>
        <taxon>Phocaeicola</taxon>
    </lineage>
</organism>
<reference evidence="2 3" key="1">
    <citation type="submission" date="2018-08" db="EMBL/GenBank/DDBJ databases">
        <title>A genome reference for cultivated species of the human gut microbiota.</title>
        <authorList>
            <person name="Zou Y."/>
            <person name="Xue W."/>
            <person name="Luo G."/>
        </authorList>
    </citation>
    <scope>NUCLEOTIDE SEQUENCE [LARGE SCALE GENOMIC DNA]</scope>
    <source>
        <strain evidence="2 3">AM42-38</strain>
    </source>
</reference>
<feature type="chain" id="PRO_5019106052" evidence="1">
    <location>
        <begin position="20"/>
        <end position="534"/>
    </location>
</feature>
<sequence length="534" mass="61350">MRKIGLTLLLFLLYGSTWAQTTQTAGQKAVQAKQATVIDTDSLLQQLEKDSVITSTSVSEDSVVNTEEGIQTRTQSDKLAASKDSVVSGTDTLSIKAQKIKPAVRVLPNPYMLRFTAFLKDFRKDYDDALERWEDPYLLITGIKPDPDFFKLAFPATYYEAPVQQAFGIDGWEPASIYCHKEQEEKRMQNLAKLPDLRKSEKIDRQVNRQLLNFYVNYPTLVVQNEANLKQLSGAPDKLEVKDPPTENILNAAQSNLFMGQMPSQDLYVLKPNFWTQTGNGYLQFSQNYISKNWYKGGNSAKSLVSGFTWQANYDDKQRIQFENKFEWKLGFITSPGDTLHSYTPNNDLLRLKTKFGYKAITHWYYTLSVDFETQLFSTYETNTNNLVSAFFSPAKLNVGLGMDYKYTKGGCNLSVMVNPLNYSLYAVASDRVDPTRFNIKEGHKTENEFGSRLEANISWKIIPMLLWESRFTYTTDYKKVVSEWENTFTFAFNKYLSTKLFVHGRFDDGVAREPDRSYFQLQELLSFGLNYTW</sequence>
<proteinExistence type="predicted"/>
<evidence type="ECO:0000313" key="2">
    <source>
        <dbReference type="EMBL" id="RHA75704.1"/>
    </source>
</evidence>
<evidence type="ECO:0000256" key="1">
    <source>
        <dbReference type="SAM" id="SignalP"/>
    </source>
</evidence>
<protein>
    <submittedName>
        <fullName evidence="2">DUF3078 domain-containing protein</fullName>
    </submittedName>
</protein>
<comment type="caution">
    <text evidence="2">The sequence shown here is derived from an EMBL/GenBank/DDBJ whole genome shotgun (WGS) entry which is preliminary data.</text>
</comment>
<evidence type="ECO:0000313" key="3">
    <source>
        <dbReference type="Proteomes" id="UP000283855"/>
    </source>
</evidence>
<feature type="signal peptide" evidence="1">
    <location>
        <begin position="1"/>
        <end position="19"/>
    </location>
</feature>
<gene>
    <name evidence="2" type="ORF">DW921_07835</name>
</gene>
<keyword evidence="1" id="KW-0732">Signal</keyword>
<dbReference type="AlphaFoldDB" id="A0A413SZX5"/>
<accession>A0A413SZX5</accession>
<dbReference type="RefSeq" id="WP_118400404.1">
    <property type="nucleotide sequence ID" value="NZ_CABJGD010000014.1"/>
</dbReference>
<dbReference type="EMBL" id="QSFT01000014">
    <property type="protein sequence ID" value="RHA75704.1"/>
    <property type="molecule type" value="Genomic_DNA"/>
</dbReference>
<dbReference type="InterPro" id="IPR021428">
    <property type="entry name" value="DUF3078"/>
</dbReference>